<name>A0A248LFB4_9NEIS</name>
<proteinExistence type="predicted"/>
<gene>
    <name evidence="1" type="ORF">LHGZ1_0338</name>
</gene>
<reference evidence="2" key="1">
    <citation type="submission" date="2017-06" db="EMBL/GenBank/DDBJ databases">
        <title>Whole genome sequence of Laribacter hongkongensis LHGZ1.</title>
        <authorList>
            <person name="Chen D."/>
            <person name="Wu H."/>
            <person name="Chen J."/>
        </authorList>
    </citation>
    <scope>NUCLEOTIDE SEQUENCE [LARGE SCALE GENOMIC DNA]</scope>
    <source>
        <strain evidence="2">LHGZ1</strain>
    </source>
</reference>
<accession>A0A248LFB4</accession>
<organism evidence="1 2">
    <name type="scientific">Laribacter hongkongensis</name>
    <dbReference type="NCBI Taxonomy" id="168471"/>
    <lineage>
        <taxon>Bacteria</taxon>
        <taxon>Pseudomonadati</taxon>
        <taxon>Pseudomonadota</taxon>
        <taxon>Betaproteobacteria</taxon>
        <taxon>Neisseriales</taxon>
        <taxon>Aquaspirillaceae</taxon>
        <taxon>Laribacter</taxon>
    </lineage>
</organism>
<dbReference type="Proteomes" id="UP000197424">
    <property type="component" value="Chromosome"/>
</dbReference>
<dbReference type="AlphaFoldDB" id="A0A248LFB4"/>
<evidence type="ECO:0000313" key="2">
    <source>
        <dbReference type="Proteomes" id="UP000197424"/>
    </source>
</evidence>
<sequence length="56" mass="5976">MAQQTGVHSATRTAPVAGIPVHAATHRKILSKTHRLILVRASSRQANGFHADTVHA</sequence>
<evidence type="ECO:0000313" key="1">
    <source>
        <dbReference type="EMBL" id="ASJ23169.1"/>
    </source>
</evidence>
<dbReference type="EMBL" id="CP022115">
    <property type="protein sequence ID" value="ASJ23169.1"/>
    <property type="molecule type" value="Genomic_DNA"/>
</dbReference>
<protein>
    <submittedName>
        <fullName evidence="1">Uncharacterized protein</fullName>
    </submittedName>
</protein>